<organism evidence="2 3">
    <name type="scientific">Ustilago trichophora</name>
    <dbReference type="NCBI Taxonomy" id="86804"/>
    <lineage>
        <taxon>Eukaryota</taxon>
        <taxon>Fungi</taxon>
        <taxon>Dikarya</taxon>
        <taxon>Basidiomycota</taxon>
        <taxon>Ustilaginomycotina</taxon>
        <taxon>Ustilaginomycetes</taxon>
        <taxon>Ustilaginales</taxon>
        <taxon>Ustilaginaceae</taxon>
        <taxon>Ustilago</taxon>
    </lineage>
</organism>
<keyword evidence="3" id="KW-1185">Reference proteome</keyword>
<dbReference type="AlphaFoldDB" id="A0A5C3EG23"/>
<sequence>MKFFFARLAMIMVLVTLAIAAPILEGGMPSAADSVSGAAGSVIREQTSMIPEEGTAAPVTPPKKSVRFAEPLVQPDRAAEPLVVPKKTVRWAGQIATPLEPLPTKDSFTLPGEALGGAEQRFPAVFAENAAPRPPPKIRLKSPYPHGWGQTAPAVEVKSMSSQGRSWLPSWKPSSWTARFSRPTGWTWANAAGRNNLQTTAGYFARNQRVAPNLFKQNASVGRAIVSKPSWMQSLTEGARGFFGKAAAPFRYFHGI</sequence>
<dbReference type="EMBL" id="OOIN01000024">
    <property type="protein sequence ID" value="SPO28667.1"/>
    <property type="molecule type" value="Genomic_DNA"/>
</dbReference>
<feature type="chain" id="PRO_5022827133" evidence="1">
    <location>
        <begin position="21"/>
        <end position="256"/>
    </location>
</feature>
<protein>
    <submittedName>
        <fullName evidence="2">Uncharacterized protein</fullName>
    </submittedName>
</protein>
<feature type="signal peptide" evidence="1">
    <location>
        <begin position="1"/>
        <end position="20"/>
    </location>
</feature>
<name>A0A5C3EG23_9BASI</name>
<proteinExistence type="predicted"/>
<reference evidence="2 3" key="1">
    <citation type="submission" date="2018-03" db="EMBL/GenBank/DDBJ databases">
        <authorList>
            <person name="Guldener U."/>
        </authorList>
    </citation>
    <scope>NUCLEOTIDE SEQUENCE [LARGE SCALE GENOMIC DNA]</scope>
    <source>
        <strain evidence="2 3">NBRC100155</strain>
    </source>
</reference>
<keyword evidence="1" id="KW-0732">Signal</keyword>
<accession>A0A5C3EG23</accession>
<gene>
    <name evidence="2" type="ORF">UTRI_04545</name>
</gene>
<evidence type="ECO:0000313" key="3">
    <source>
        <dbReference type="Proteomes" id="UP000324022"/>
    </source>
</evidence>
<dbReference type="Proteomes" id="UP000324022">
    <property type="component" value="Unassembled WGS sequence"/>
</dbReference>
<evidence type="ECO:0000256" key="1">
    <source>
        <dbReference type="SAM" id="SignalP"/>
    </source>
</evidence>
<evidence type="ECO:0000313" key="2">
    <source>
        <dbReference type="EMBL" id="SPO28667.1"/>
    </source>
</evidence>